<comment type="caution">
    <text evidence="1">The sequence shown here is derived from an EMBL/GenBank/DDBJ whole genome shotgun (WGS) entry which is preliminary data.</text>
</comment>
<name>A0ABQ1PIS9_9ENTE</name>
<organism evidence="1 2">
    <name type="scientific">Enterococcus wangshanyuanii</name>
    <dbReference type="NCBI Taxonomy" id="2005703"/>
    <lineage>
        <taxon>Bacteria</taxon>
        <taxon>Bacillati</taxon>
        <taxon>Bacillota</taxon>
        <taxon>Bacilli</taxon>
        <taxon>Lactobacillales</taxon>
        <taxon>Enterococcaceae</taxon>
        <taxon>Enterococcus</taxon>
    </lineage>
</organism>
<dbReference type="EMBL" id="BMKI01000007">
    <property type="protein sequence ID" value="GGC97958.1"/>
    <property type="molecule type" value="Genomic_DNA"/>
</dbReference>
<evidence type="ECO:0000313" key="2">
    <source>
        <dbReference type="Proteomes" id="UP000630615"/>
    </source>
</evidence>
<dbReference type="RefSeq" id="WP_088270672.1">
    <property type="nucleotide sequence ID" value="NZ_BMKI01000007.1"/>
</dbReference>
<sequence>MKDFDSRFFKDFEKRINKNLNVMQLCRVVEIDGQKANVQPIALKSDGGKRAMILNALVLNHCKEDIGNGKVVLVGFCDRDIDNFRGSADYSLSSERMHSQNDAVILGVIG</sequence>
<protein>
    <submittedName>
        <fullName evidence="1">Uncharacterized protein</fullName>
    </submittedName>
</protein>
<reference evidence="2" key="1">
    <citation type="journal article" date="2019" name="Int. J. Syst. Evol. Microbiol.">
        <title>The Global Catalogue of Microorganisms (GCM) 10K type strain sequencing project: providing services to taxonomists for standard genome sequencing and annotation.</title>
        <authorList>
            <consortium name="The Broad Institute Genomics Platform"/>
            <consortium name="The Broad Institute Genome Sequencing Center for Infectious Disease"/>
            <person name="Wu L."/>
            <person name="Ma J."/>
        </authorList>
    </citation>
    <scope>NUCLEOTIDE SEQUENCE [LARGE SCALE GENOMIC DNA]</scope>
    <source>
        <strain evidence="2">CGMCC 1.15942</strain>
    </source>
</reference>
<evidence type="ECO:0000313" key="1">
    <source>
        <dbReference type="EMBL" id="GGC97958.1"/>
    </source>
</evidence>
<gene>
    <name evidence="1" type="ORF">GCM10011573_29380</name>
</gene>
<dbReference type="Gene3D" id="2.40.50.230">
    <property type="entry name" value="Gp5 N-terminal domain"/>
    <property type="match status" value="1"/>
</dbReference>
<dbReference type="Proteomes" id="UP000630615">
    <property type="component" value="Unassembled WGS sequence"/>
</dbReference>
<dbReference type="InterPro" id="IPR037026">
    <property type="entry name" value="Vgr_OB-fold_dom_sf"/>
</dbReference>
<proteinExistence type="predicted"/>
<accession>A0ABQ1PIS9</accession>
<keyword evidence="2" id="KW-1185">Reference proteome</keyword>